<dbReference type="SUPFAM" id="SSF53098">
    <property type="entry name" value="Ribonuclease H-like"/>
    <property type="match status" value="1"/>
</dbReference>
<dbReference type="GO" id="GO:0003676">
    <property type="term" value="F:nucleic acid binding"/>
    <property type="evidence" value="ECO:0007669"/>
    <property type="project" value="InterPro"/>
</dbReference>
<evidence type="ECO:0000313" key="2">
    <source>
        <dbReference type="Proteomes" id="UP000813463"/>
    </source>
</evidence>
<evidence type="ECO:0000259" key="1">
    <source>
        <dbReference type="PROSITE" id="PS50994"/>
    </source>
</evidence>
<dbReference type="InterPro" id="IPR001584">
    <property type="entry name" value="Integrase_cat-core"/>
</dbReference>
<dbReference type="Gene3D" id="3.30.420.10">
    <property type="entry name" value="Ribonuclease H-like superfamily/Ribonuclease H"/>
    <property type="match status" value="1"/>
</dbReference>
<accession>A0A9R0J6F8</accession>
<reference evidence="3" key="2">
    <citation type="submission" date="2025-08" db="UniProtKB">
        <authorList>
            <consortium name="RefSeq"/>
        </authorList>
    </citation>
    <scope>IDENTIFICATION</scope>
    <source>
        <tissue evidence="3">Leaf</tissue>
    </source>
</reference>
<dbReference type="KEGG" id="soe:110780775"/>
<dbReference type="InterPro" id="IPR036397">
    <property type="entry name" value="RNaseH_sf"/>
</dbReference>
<dbReference type="GO" id="GO:0015074">
    <property type="term" value="P:DNA integration"/>
    <property type="evidence" value="ECO:0007669"/>
    <property type="project" value="InterPro"/>
</dbReference>
<organism evidence="2 3">
    <name type="scientific">Spinacia oleracea</name>
    <name type="common">Spinach</name>
    <dbReference type="NCBI Taxonomy" id="3562"/>
    <lineage>
        <taxon>Eukaryota</taxon>
        <taxon>Viridiplantae</taxon>
        <taxon>Streptophyta</taxon>
        <taxon>Embryophyta</taxon>
        <taxon>Tracheophyta</taxon>
        <taxon>Spermatophyta</taxon>
        <taxon>Magnoliopsida</taxon>
        <taxon>eudicotyledons</taxon>
        <taxon>Gunneridae</taxon>
        <taxon>Pentapetalae</taxon>
        <taxon>Caryophyllales</taxon>
        <taxon>Chenopodiaceae</taxon>
        <taxon>Chenopodioideae</taxon>
        <taxon>Anserineae</taxon>
        <taxon>Spinacia</taxon>
    </lineage>
</organism>
<gene>
    <name evidence="3" type="primary">LOC110780775</name>
</gene>
<dbReference type="OrthoDB" id="1934939at2759"/>
<dbReference type="Proteomes" id="UP000813463">
    <property type="component" value="Chromosome 1"/>
</dbReference>
<dbReference type="Pfam" id="PF00665">
    <property type="entry name" value="rve"/>
    <property type="match status" value="1"/>
</dbReference>
<reference evidence="2" key="1">
    <citation type="journal article" date="2021" name="Nat. Commun.">
        <title>Genomic analyses provide insights into spinach domestication and the genetic basis of agronomic traits.</title>
        <authorList>
            <person name="Cai X."/>
            <person name="Sun X."/>
            <person name="Xu C."/>
            <person name="Sun H."/>
            <person name="Wang X."/>
            <person name="Ge C."/>
            <person name="Zhang Z."/>
            <person name="Wang Q."/>
            <person name="Fei Z."/>
            <person name="Jiao C."/>
            <person name="Wang Q."/>
        </authorList>
    </citation>
    <scope>NUCLEOTIDE SEQUENCE [LARGE SCALE GENOMIC DNA]</scope>
    <source>
        <strain evidence="2">cv. Varoflay</strain>
    </source>
</reference>
<sequence>MDLLGPYTAAPWGRCYVIVVVDYFTKWVEAEALKNIKTYDLKEFIWRNIITRFGVPQSIFFDNGPQSETPKLTDWLAEHGIASHFASVGWPQANGQVEAFNKIISEGIKKKLDEAKGLWADEFPNVFWSIRTTTKNSTGETPFLLAYGAEAVLPIEMCEPTLRVILYDEDANWEMMKAALDFIPEVRGNAALRQKMEAVRRAKEQRKLTPTWEVPYEIYDAVRDGTYRIQDMQGRPILQP</sequence>
<evidence type="ECO:0000313" key="3">
    <source>
        <dbReference type="RefSeq" id="XP_021862288.1"/>
    </source>
</evidence>
<proteinExistence type="predicted"/>
<protein>
    <recommendedName>
        <fullName evidence="1">Integrase catalytic domain-containing protein</fullName>
    </recommendedName>
</protein>
<dbReference type="InterPro" id="IPR012337">
    <property type="entry name" value="RNaseH-like_sf"/>
</dbReference>
<dbReference type="RefSeq" id="XP_021862288.1">
    <property type="nucleotide sequence ID" value="XM_022006596.1"/>
</dbReference>
<feature type="domain" description="Integrase catalytic" evidence="1">
    <location>
        <begin position="1"/>
        <end position="150"/>
    </location>
</feature>
<dbReference type="AlphaFoldDB" id="A0A9R0J6F8"/>
<dbReference type="PANTHER" id="PTHR48475:SF2">
    <property type="entry name" value="RIBONUCLEASE H"/>
    <property type="match status" value="1"/>
</dbReference>
<dbReference type="PANTHER" id="PTHR48475">
    <property type="entry name" value="RIBONUCLEASE H"/>
    <property type="match status" value="1"/>
</dbReference>
<name>A0A9R0J6F8_SPIOL</name>
<dbReference type="PROSITE" id="PS50994">
    <property type="entry name" value="INTEGRASE"/>
    <property type="match status" value="1"/>
</dbReference>
<keyword evidence="2" id="KW-1185">Reference proteome</keyword>